<dbReference type="AlphaFoldDB" id="A0A1L7XD10"/>
<sequence length="127" mass="14284">MDLRQHHRPALRNAGFQDERLNSGRNTDERTAPANFDGDIDGDIQAGFKSLPSVEKPTRFVSPTRPDPVAAAAAKPGHERSRRKDDLVKQMPAMEEAWVIYEKEETISRLPVNMNTRETDELARSTG</sequence>
<dbReference type="Proteomes" id="UP000184330">
    <property type="component" value="Unassembled WGS sequence"/>
</dbReference>
<name>A0A1L7XD10_9HELO</name>
<feature type="compositionally biased region" description="Basic residues" evidence="1">
    <location>
        <begin position="1"/>
        <end position="10"/>
    </location>
</feature>
<proteinExistence type="predicted"/>
<accession>A0A1L7XD10</accession>
<feature type="region of interest" description="Disordered" evidence="1">
    <location>
        <begin position="1"/>
        <end position="87"/>
    </location>
</feature>
<keyword evidence="3" id="KW-1185">Reference proteome</keyword>
<feature type="compositionally biased region" description="Basic and acidic residues" evidence="1">
    <location>
        <begin position="17"/>
        <end position="31"/>
    </location>
</feature>
<evidence type="ECO:0000313" key="2">
    <source>
        <dbReference type="EMBL" id="CZR62898.1"/>
    </source>
</evidence>
<protein>
    <submittedName>
        <fullName evidence="2">Uncharacterized protein</fullName>
    </submittedName>
</protein>
<evidence type="ECO:0000256" key="1">
    <source>
        <dbReference type="SAM" id="MobiDB-lite"/>
    </source>
</evidence>
<feature type="compositionally biased region" description="Basic and acidic residues" evidence="1">
    <location>
        <begin position="76"/>
        <end position="87"/>
    </location>
</feature>
<evidence type="ECO:0000313" key="3">
    <source>
        <dbReference type="Proteomes" id="UP000184330"/>
    </source>
</evidence>
<organism evidence="2 3">
    <name type="scientific">Phialocephala subalpina</name>
    <dbReference type="NCBI Taxonomy" id="576137"/>
    <lineage>
        <taxon>Eukaryota</taxon>
        <taxon>Fungi</taxon>
        <taxon>Dikarya</taxon>
        <taxon>Ascomycota</taxon>
        <taxon>Pezizomycotina</taxon>
        <taxon>Leotiomycetes</taxon>
        <taxon>Helotiales</taxon>
        <taxon>Mollisiaceae</taxon>
        <taxon>Phialocephala</taxon>
        <taxon>Phialocephala fortinii species complex</taxon>
    </lineage>
</organism>
<reference evidence="2 3" key="1">
    <citation type="submission" date="2016-03" db="EMBL/GenBank/DDBJ databases">
        <authorList>
            <person name="Ploux O."/>
        </authorList>
    </citation>
    <scope>NUCLEOTIDE SEQUENCE [LARGE SCALE GENOMIC DNA]</scope>
    <source>
        <strain evidence="2 3">UAMH 11012</strain>
    </source>
</reference>
<dbReference type="EMBL" id="FJOG01000022">
    <property type="protein sequence ID" value="CZR62898.1"/>
    <property type="molecule type" value="Genomic_DNA"/>
</dbReference>
<gene>
    <name evidence="2" type="ORF">PAC_12795</name>
</gene>